<protein>
    <recommendedName>
        <fullName evidence="5">PNPLA domain-containing protein</fullName>
    </recommendedName>
</protein>
<reference evidence="6 7" key="1">
    <citation type="submission" date="2014-04" db="EMBL/GenBank/DDBJ databases">
        <authorList>
            <consortium name="DOE Joint Genome Institute"/>
            <person name="Kuo A."/>
            <person name="Zuccaro A."/>
            <person name="Kohler A."/>
            <person name="Nagy L.G."/>
            <person name="Floudas D."/>
            <person name="Copeland A."/>
            <person name="Barry K.W."/>
            <person name="Cichocki N."/>
            <person name="Veneault-Fourrey C."/>
            <person name="LaButti K."/>
            <person name="Lindquist E.A."/>
            <person name="Lipzen A."/>
            <person name="Lundell T."/>
            <person name="Morin E."/>
            <person name="Murat C."/>
            <person name="Sun H."/>
            <person name="Tunlid A."/>
            <person name="Henrissat B."/>
            <person name="Grigoriev I.V."/>
            <person name="Hibbett D.S."/>
            <person name="Martin F."/>
            <person name="Nordberg H.P."/>
            <person name="Cantor M.N."/>
            <person name="Hua S.X."/>
        </authorList>
    </citation>
    <scope>NUCLEOTIDE SEQUENCE [LARGE SCALE GENOMIC DNA]</scope>
    <source>
        <strain evidence="6 7">MAFF 305830</strain>
    </source>
</reference>
<evidence type="ECO:0000256" key="3">
    <source>
        <dbReference type="ARBA" id="ARBA00023098"/>
    </source>
</evidence>
<dbReference type="STRING" id="933852.A0A0C2WR37"/>
<comment type="caution">
    <text evidence="4">Lacks conserved residue(s) required for the propagation of feature annotation.</text>
</comment>
<dbReference type="SUPFAM" id="SSF52151">
    <property type="entry name" value="FabD/lysophospholipase-like"/>
    <property type="match status" value="1"/>
</dbReference>
<dbReference type="Pfam" id="PF01734">
    <property type="entry name" value="Patatin"/>
    <property type="match status" value="1"/>
</dbReference>
<name>A0A0C2WR37_SERVB</name>
<dbReference type="OrthoDB" id="1658288at2759"/>
<dbReference type="GO" id="GO:0019369">
    <property type="term" value="P:arachidonate metabolic process"/>
    <property type="evidence" value="ECO:0007669"/>
    <property type="project" value="TreeGrafter"/>
</dbReference>
<gene>
    <name evidence="6" type="ORF">M408DRAFT_69473</name>
</gene>
<dbReference type="PANTHER" id="PTHR24185">
    <property type="entry name" value="CALCIUM-INDEPENDENT PHOSPHOLIPASE A2-GAMMA"/>
    <property type="match status" value="1"/>
</dbReference>
<dbReference type="PROSITE" id="PS51635">
    <property type="entry name" value="PNPLA"/>
    <property type="match status" value="1"/>
</dbReference>
<dbReference type="EMBL" id="KN824292">
    <property type="protein sequence ID" value="KIM28618.1"/>
    <property type="molecule type" value="Genomic_DNA"/>
</dbReference>
<dbReference type="HOGENOM" id="CLU_000288_144_2_1"/>
<evidence type="ECO:0000313" key="7">
    <source>
        <dbReference type="Proteomes" id="UP000054097"/>
    </source>
</evidence>
<dbReference type="PANTHER" id="PTHR24185:SF1">
    <property type="entry name" value="CALCIUM-INDEPENDENT PHOSPHOLIPASE A2-GAMMA"/>
    <property type="match status" value="1"/>
</dbReference>
<proteinExistence type="predicted"/>
<keyword evidence="2" id="KW-0442">Lipid degradation</keyword>
<keyword evidence="3" id="KW-0443">Lipid metabolism</keyword>
<dbReference type="GO" id="GO:0046486">
    <property type="term" value="P:glycerolipid metabolic process"/>
    <property type="evidence" value="ECO:0007669"/>
    <property type="project" value="UniProtKB-ARBA"/>
</dbReference>
<dbReference type="InterPro" id="IPR016035">
    <property type="entry name" value="Acyl_Trfase/lysoPLipase"/>
</dbReference>
<dbReference type="GO" id="GO:0016042">
    <property type="term" value="P:lipid catabolic process"/>
    <property type="evidence" value="ECO:0007669"/>
    <property type="project" value="UniProtKB-KW"/>
</dbReference>
<sequence>SIDTGGPGTYSQLLLLRECMCRLASDLGVEEDNIYPADHFDIMAGVGFGGVAAITLGLLRMTVDEAIEAVVNIASAVFPENPDTPFDTTINSYNLKEALEDLLLMGGIPIDALMYDKTRPSGRCKVVLYAATSASIEHPQAFRTYQSRGPTLNPTIVEALCATMSIPSYFIPTKIGLRLRQQCFVGGAMGTNNPTRELLREANAIYGKDTRVAQILSLGAGRPRNLSLEKLVTVEKVGQLLTSMMADCEMVARELSARLYHIEAFLRLNVEVGMEDIQIDDWCTLGHIDSQTRAYIDTATVAEALELCVKHILYKIGNVTLGQLSACI</sequence>
<evidence type="ECO:0000313" key="6">
    <source>
        <dbReference type="EMBL" id="KIM28618.1"/>
    </source>
</evidence>
<evidence type="ECO:0000256" key="4">
    <source>
        <dbReference type="PROSITE-ProRule" id="PRU01161"/>
    </source>
</evidence>
<accession>A0A0C2WR37</accession>
<dbReference type="AlphaFoldDB" id="A0A0C2WR37"/>
<dbReference type="Proteomes" id="UP000054097">
    <property type="component" value="Unassembled WGS sequence"/>
</dbReference>
<dbReference type="InterPro" id="IPR002641">
    <property type="entry name" value="PNPLA_dom"/>
</dbReference>
<dbReference type="GO" id="GO:0047499">
    <property type="term" value="F:calcium-independent phospholipase A2 activity"/>
    <property type="evidence" value="ECO:0007669"/>
    <property type="project" value="TreeGrafter"/>
</dbReference>
<keyword evidence="1" id="KW-0378">Hydrolase</keyword>
<evidence type="ECO:0000256" key="1">
    <source>
        <dbReference type="ARBA" id="ARBA00022801"/>
    </source>
</evidence>
<dbReference type="Gene3D" id="3.40.1090.10">
    <property type="entry name" value="Cytosolic phospholipase A2 catalytic domain"/>
    <property type="match status" value="1"/>
</dbReference>
<keyword evidence="7" id="KW-1185">Reference proteome</keyword>
<reference evidence="7" key="2">
    <citation type="submission" date="2015-01" db="EMBL/GenBank/DDBJ databases">
        <title>Evolutionary Origins and Diversification of the Mycorrhizal Mutualists.</title>
        <authorList>
            <consortium name="DOE Joint Genome Institute"/>
            <consortium name="Mycorrhizal Genomics Consortium"/>
            <person name="Kohler A."/>
            <person name="Kuo A."/>
            <person name="Nagy L.G."/>
            <person name="Floudas D."/>
            <person name="Copeland A."/>
            <person name="Barry K.W."/>
            <person name="Cichocki N."/>
            <person name="Veneault-Fourrey C."/>
            <person name="LaButti K."/>
            <person name="Lindquist E.A."/>
            <person name="Lipzen A."/>
            <person name="Lundell T."/>
            <person name="Morin E."/>
            <person name="Murat C."/>
            <person name="Riley R."/>
            <person name="Ohm R."/>
            <person name="Sun H."/>
            <person name="Tunlid A."/>
            <person name="Henrissat B."/>
            <person name="Grigoriev I.V."/>
            <person name="Hibbett D.S."/>
            <person name="Martin F."/>
        </authorList>
    </citation>
    <scope>NUCLEOTIDE SEQUENCE [LARGE SCALE GENOMIC DNA]</scope>
    <source>
        <strain evidence="7">MAFF 305830</strain>
    </source>
</reference>
<feature type="domain" description="PNPLA" evidence="5">
    <location>
        <begin position="1"/>
        <end position="199"/>
    </location>
</feature>
<evidence type="ECO:0000259" key="5">
    <source>
        <dbReference type="PROSITE" id="PS51635"/>
    </source>
</evidence>
<organism evidence="6 7">
    <name type="scientific">Serendipita vermifera MAFF 305830</name>
    <dbReference type="NCBI Taxonomy" id="933852"/>
    <lineage>
        <taxon>Eukaryota</taxon>
        <taxon>Fungi</taxon>
        <taxon>Dikarya</taxon>
        <taxon>Basidiomycota</taxon>
        <taxon>Agaricomycotina</taxon>
        <taxon>Agaricomycetes</taxon>
        <taxon>Sebacinales</taxon>
        <taxon>Serendipitaceae</taxon>
        <taxon>Serendipita</taxon>
    </lineage>
</organism>
<feature type="non-terminal residue" evidence="6">
    <location>
        <position position="1"/>
    </location>
</feature>
<evidence type="ECO:0000256" key="2">
    <source>
        <dbReference type="ARBA" id="ARBA00022963"/>
    </source>
</evidence>
<dbReference type="GO" id="GO:0016020">
    <property type="term" value="C:membrane"/>
    <property type="evidence" value="ECO:0007669"/>
    <property type="project" value="TreeGrafter"/>
</dbReference>